<dbReference type="SUPFAM" id="SSF53335">
    <property type="entry name" value="S-adenosyl-L-methionine-dependent methyltransferases"/>
    <property type="match status" value="1"/>
</dbReference>
<feature type="compositionally biased region" description="Low complexity" evidence="1">
    <location>
        <begin position="134"/>
        <end position="151"/>
    </location>
</feature>
<protein>
    <submittedName>
        <fullName evidence="3">Unnamed protein product</fullName>
    </submittedName>
</protein>
<dbReference type="Gene3D" id="3.40.50.150">
    <property type="entry name" value="Vaccinia Virus protein VP39"/>
    <property type="match status" value="1"/>
</dbReference>
<dbReference type="InterPro" id="IPR025789">
    <property type="entry name" value="DOT1_dom"/>
</dbReference>
<feature type="domain" description="DOT1" evidence="2">
    <location>
        <begin position="246"/>
        <end position="358"/>
    </location>
</feature>
<organism evidence="3 4">
    <name type="scientific">Phytophthora fragariaefolia</name>
    <dbReference type="NCBI Taxonomy" id="1490495"/>
    <lineage>
        <taxon>Eukaryota</taxon>
        <taxon>Sar</taxon>
        <taxon>Stramenopiles</taxon>
        <taxon>Oomycota</taxon>
        <taxon>Peronosporomycetes</taxon>
        <taxon>Peronosporales</taxon>
        <taxon>Peronosporaceae</taxon>
        <taxon>Phytophthora</taxon>
    </lineage>
</organism>
<name>A0A9W6XQQ6_9STRA</name>
<dbReference type="AlphaFoldDB" id="A0A9W6XQQ6"/>
<dbReference type="Pfam" id="PF08123">
    <property type="entry name" value="DOT1"/>
    <property type="match status" value="1"/>
</dbReference>
<sequence>MTVYYVTRRRGAQVCKLHCLCSRYQRVAVNNFYTKTKFPASIPVLRTPFTFDNDKDLVQLARQYSDAGARVAWQDVANKMQRTVHTALVLRQGLHTLMRTWGRDLTRSPPPSFFAQVRRPRGCRLAVTRRLRGAAPAATTASSPRPVSAATPTPPAPAASFSPSAPVSRPARSIPTTSPVGTTPTPSPTGITPAETSPRPAAVASSSLSSAPAAKCSLCPSLAAKNPNDVFMSGQEAAGDSARVETILREIGSIDERDVLLDIGAGLGNIVVHVALATTVQRAIDIELREGVYQLGLQMIRENVHGRRLRSRILMICGDVAEAKLSRCLPYEQATTVYWNNVLFEPHVISIVKEHLSYMSEIRFFVSTVQM</sequence>
<evidence type="ECO:0000259" key="2">
    <source>
        <dbReference type="Pfam" id="PF08123"/>
    </source>
</evidence>
<dbReference type="EMBL" id="BSXT01001527">
    <property type="protein sequence ID" value="GMF43332.1"/>
    <property type="molecule type" value="Genomic_DNA"/>
</dbReference>
<proteinExistence type="predicted"/>
<evidence type="ECO:0000313" key="4">
    <source>
        <dbReference type="Proteomes" id="UP001165121"/>
    </source>
</evidence>
<accession>A0A9W6XQQ6</accession>
<evidence type="ECO:0000256" key="1">
    <source>
        <dbReference type="SAM" id="MobiDB-lite"/>
    </source>
</evidence>
<keyword evidence="4" id="KW-1185">Reference proteome</keyword>
<dbReference type="InterPro" id="IPR029063">
    <property type="entry name" value="SAM-dependent_MTases_sf"/>
</dbReference>
<dbReference type="Proteomes" id="UP001165121">
    <property type="component" value="Unassembled WGS sequence"/>
</dbReference>
<comment type="caution">
    <text evidence="3">The sequence shown here is derived from an EMBL/GenBank/DDBJ whole genome shotgun (WGS) entry which is preliminary data.</text>
</comment>
<dbReference type="GO" id="GO:0031151">
    <property type="term" value="F:histone H3K79 methyltransferase activity"/>
    <property type="evidence" value="ECO:0007669"/>
    <property type="project" value="InterPro"/>
</dbReference>
<feature type="region of interest" description="Disordered" evidence="1">
    <location>
        <begin position="134"/>
        <end position="206"/>
    </location>
</feature>
<gene>
    <name evidence="3" type="ORF">Pfra01_001461200</name>
</gene>
<dbReference type="OrthoDB" id="127851at2759"/>
<feature type="compositionally biased region" description="Low complexity" evidence="1">
    <location>
        <begin position="158"/>
        <end position="206"/>
    </location>
</feature>
<evidence type="ECO:0000313" key="3">
    <source>
        <dbReference type="EMBL" id="GMF43332.1"/>
    </source>
</evidence>
<reference evidence="3" key="1">
    <citation type="submission" date="2023-04" db="EMBL/GenBank/DDBJ databases">
        <title>Phytophthora fragariaefolia NBRC 109709.</title>
        <authorList>
            <person name="Ichikawa N."/>
            <person name="Sato H."/>
            <person name="Tonouchi N."/>
        </authorList>
    </citation>
    <scope>NUCLEOTIDE SEQUENCE</scope>
    <source>
        <strain evidence="3">NBRC 109709</strain>
    </source>
</reference>